<dbReference type="InterPro" id="IPR001647">
    <property type="entry name" value="HTH_TetR"/>
</dbReference>
<comment type="caution">
    <text evidence="4">The sequence shown here is derived from an EMBL/GenBank/DDBJ whole genome shotgun (WGS) entry which is preliminary data.</text>
</comment>
<dbReference type="Pfam" id="PF00440">
    <property type="entry name" value="TetR_N"/>
    <property type="match status" value="1"/>
</dbReference>
<dbReference type="OrthoDB" id="153047at2"/>
<dbReference type="AlphaFoldDB" id="A0A2S5GHT9"/>
<keyword evidence="5" id="KW-1185">Reference proteome</keyword>
<organism evidence="4 5">
    <name type="scientific">Jeotgalibacillus proteolyticus</name>
    <dbReference type="NCBI Taxonomy" id="2082395"/>
    <lineage>
        <taxon>Bacteria</taxon>
        <taxon>Bacillati</taxon>
        <taxon>Bacillota</taxon>
        <taxon>Bacilli</taxon>
        <taxon>Bacillales</taxon>
        <taxon>Caryophanaceae</taxon>
        <taxon>Jeotgalibacillus</taxon>
    </lineage>
</organism>
<feature type="domain" description="HTH tetR-type" evidence="3">
    <location>
        <begin position="9"/>
        <end position="69"/>
    </location>
</feature>
<dbReference type="PANTHER" id="PTHR43479">
    <property type="entry name" value="ACREF/ENVCD OPERON REPRESSOR-RELATED"/>
    <property type="match status" value="1"/>
</dbReference>
<dbReference type="Proteomes" id="UP000239047">
    <property type="component" value="Unassembled WGS sequence"/>
</dbReference>
<dbReference type="Gene3D" id="1.10.357.10">
    <property type="entry name" value="Tetracycline Repressor, domain 2"/>
    <property type="match status" value="1"/>
</dbReference>
<feature type="DNA-binding region" description="H-T-H motif" evidence="2">
    <location>
        <begin position="32"/>
        <end position="51"/>
    </location>
</feature>
<dbReference type="EMBL" id="PREZ01000001">
    <property type="protein sequence ID" value="PPA72433.1"/>
    <property type="molecule type" value="Genomic_DNA"/>
</dbReference>
<accession>A0A2S5GHT9</accession>
<evidence type="ECO:0000313" key="4">
    <source>
        <dbReference type="EMBL" id="PPA72433.1"/>
    </source>
</evidence>
<evidence type="ECO:0000313" key="5">
    <source>
        <dbReference type="Proteomes" id="UP000239047"/>
    </source>
</evidence>
<dbReference type="GO" id="GO:0003677">
    <property type="term" value="F:DNA binding"/>
    <property type="evidence" value="ECO:0007669"/>
    <property type="project" value="UniProtKB-UniRule"/>
</dbReference>
<dbReference type="PANTHER" id="PTHR43479:SF11">
    <property type="entry name" value="ACREF_ENVCD OPERON REPRESSOR-RELATED"/>
    <property type="match status" value="1"/>
</dbReference>
<name>A0A2S5GHT9_9BACL</name>
<keyword evidence="1 2" id="KW-0238">DNA-binding</keyword>
<evidence type="ECO:0000256" key="1">
    <source>
        <dbReference type="ARBA" id="ARBA00023125"/>
    </source>
</evidence>
<dbReference type="PRINTS" id="PR00455">
    <property type="entry name" value="HTHTETR"/>
</dbReference>
<dbReference type="PROSITE" id="PS50977">
    <property type="entry name" value="HTH_TETR_2"/>
    <property type="match status" value="1"/>
</dbReference>
<dbReference type="InterPro" id="IPR009057">
    <property type="entry name" value="Homeodomain-like_sf"/>
</dbReference>
<reference evidence="4 5" key="1">
    <citation type="submission" date="2018-02" db="EMBL/GenBank/DDBJ databases">
        <title>Jeotgalibacillus proteolyticum sp. nov. a protease producing bacterium isolated from ocean sediments of Laizhou Bay.</title>
        <authorList>
            <person name="Li Y."/>
        </authorList>
    </citation>
    <scope>NUCLEOTIDE SEQUENCE [LARGE SCALE GENOMIC DNA]</scope>
    <source>
        <strain evidence="4 5">22-7</strain>
    </source>
</reference>
<evidence type="ECO:0000259" key="3">
    <source>
        <dbReference type="PROSITE" id="PS50977"/>
    </source>
</evidence>
<sequence length="194" mass="22511">MMYMARQRKIIIEDLLKATEELLLEKGYEGFHFKALSEKLDVARSTIYEYYSNKDELITDYMRLLMMEVMGRIKAIKERPSSFQMLKELLNLFMEYSQVYDMIKMRPSLNQSGSPAVIKNLQDLDCSSQELFKLLSVHIERAKAEGSIREDLSTSLVAGIFFNTVLIPNHEKIPPAQWSEMIFSLIEHGISSKK</sequence>
<protein>
    <recommendedName>
        <fullName evidence="3">HTH tetR-type domain-containing protein</fullName>
    </recommendedName>
</protein>
<dbReference type="SUPFAM" id="SSF46689">
    <property type="entry name" value="Homeodomain-like"/>
    <property type="match status" value="1"/>
</dbReference>
<proteinExistence type="predicted"/>
<dbReference type="InterPro" id="IPR050624">
    <property type="entry name" value="HTH-type_Tx_Regulator"/>
</dbReference>
<gene>
    <name evidence="4" type="ORF">C4B60_03390</name>
</gene>
<evidence type="ECO:0000256" key="2">
    <source>
        <dbReference type="PROSITE-ProRule" id="PRU00335"/>
    </source>
</evidence>